<evidence type="ECO:0000256" key="5">
    <source>
        <dbReference type="PROSITE-ProRule" id="PRU00042"/>
    </source>
</evidence>
<evidence type="ECO:0000256" key="2">
    <source>
        <dbReference type="ARBA" id="ARBA00022737"/>
    </source>
</evidence>
<keyword evidence="1" id="KW-0479">Metal-binding</keyword>
<reference evidence="9 10" key="2">
    <citation type="submission" date="2018-11" db="EMBL/GenBank/DDBJ databases">
        <authorList>
            <consortium name="Pathogen Informatics"/>
        </authorList>
    </citation>
    <scope>NUCLEOTIDE SEQUENCE [LARGE SCALE GENOMIC DNA]</scope>
</reference>
<feature type="coiled-coil region" evidence="6">
    <location>
        <begin position="170"/>
        <end position="197"/>
    </location>
</feature>
<feature type="domain" description="C2H2-type" evidence="8">
    <location>
        <begin position="573"/>
        <end position="600"/>
    </location>
</feature>
<feature type="region of interest" description="Disordered" evidence="7">
    <location>
        <begin position="112"/>
        <end position="135"/>
    </location>
</feature>
<feature type="domain" description="C2H2-type" evidence="8">
    <location>
        <begin position="600"/>
        <end position="627"/>
    </location>
</feature>
<evidence type="ECO:0000256" key="3">
    <source>
        <dbReference type="ARBA" id="ARBA00022771"/>
    </source>
</evidence>
<feature type="domain" description="C2H2-type" evidence="8">
    <location>
        <begin position="528"/>
        <end position="546"/>
    </location>
</feature>
<reference evidence="11" key="1">
    <citation type="submission" date="2016-04" db="UniProtKB">
        <authorList>
            <consortium name="WormBaseParasite"/>
        </authorList>
    </citation>
    <scope>IDENTIFICATION</scope>
</reference>
<dbReference type="InterPro" id="IPR013087">
    <property type="entry name" value="Znf_C2H2_type"/>
</dbReference>
<proteinExistence type="predicted"/>
<sequence>MEELRLVDYLRDLAETCFADCKAHNQNSLGNCCYAANYWPTFRFPSELKLTFEPSVTSVNVPYHYLQCQQKESNLNRKHSKSVDYYLMKILCLENIADDETINNDYDGLHREQRVQGKKRKQKNDGESEIDGKESSPESSLLVKIIDMEIICSFCETRFDDIKALQNHTLQNHQQRQQQQNIKVENEENDAVSLNNEIGRNNGEGPSMVCQQCDTTLHGFAEFGCHMRTHLISKDKEQKCSLCSAIFTDPIIRLSHIVEHFMENSIRIQCKECPTVTFYNFQQVRQHHSDEHLEILYRCAICHQMFSNQHRFQEHSVTHIEEVLRYHCAVCSIPFETRDLLAIHVQLIHDRSAITLTVNNLQRNSSGNSFCKQQSENRLVKCLVCDIKFENEDELDFHRLIAHCKVPRSNRCADCQIQIQTVMHFKNHIREHMQDEYTVSCIICRQALRNDTQIDTHAKYHLQISDNTLGRDRQCRICQQHFSSESLGLHVVEHSSNGDCPYCGRHLPDVGSLLTHIDSVHSDVEAAYQCSNCRQAFHFKSQLQHHHCPAVACETLPNSLQEQPPVLNQQQTYQCPYCPQMFGSESALQGHSHIHSTRAFRCDLCVLSFSSSQRLETHRKKHFSRKNFTCQICDLQFLNRDDLSLHVKIHGGTLTRCSTAEPTMKTRFN</sequence>
<dbReference type="EMBL" id="UZAD01000061">
    <property type="protein sequence ID" value="VDN82177.1"/>
    <property type="molecule type" value="Genomic_DNA"/>
</dbReference>
<dbReference type="Proteomes" id="UP000278627">
    <property type="component" value="Unassembled WGS sequence"/>
</dbReference>
<name>A0A0N4SZ00_BRUPA</name>
<keyword evidence="2" id="KW-0677">Repeat</keyword>
<feature type="domain" description="C2H2-type" evidence="8">
    <location>
        <begin position="628"/>
        <end position="655"/>
    </location>
</feature>
<evidence type="ECO:0000259" key="8">
    <source>
        <dbReference type="PROSITE" id="PS50157"/>
    </source>
</evidence>
<keyword evidence="6" id="KW-0175">Coiled coil</keyword>
<protein>
    <submittedName>
        <fullName evidence="11">Zinc finger protein</fullName>
    </submittedName>
</protein>
<organism evidence="11">
    <name type="scientific">Brugia pahangi</name>
    <name type="common">Filarial nematode worm</name>
    <dbReference type="NCBI Taxonomy" id="6280"/>
    <lineage>
        <taxon>Eukaryota</taxon>
        <taxon>Metazoa</taxon>
        <taxon>Ecdysozoa</taxon>
        <taxon>Nematoda</taxon>
        <taxon>Chromadorea</taxon>
        <taxon>Rhabditida</taxon>
        <taxon>Spirurina</taxon>
        <taxon>Spiruromorpha</taxon>
        <taxon>Filarioidea</taxon>
        <taxon>Onchocercidae</taxon>
        <taxon>Brugia</taxon>
    </lineage>
</organism>
<dbReference type="PROSITE" id="PS50157">
    <property type="entry name" value="ZINC_FINGER_C2H2_2"/>
    <property type="match status" value="5"/>
</dbReference>
<accession>A0A0N4SZ00</accession>
<dbReference type="Gene3D" id="3.30.160.60">
    <property type="entry name" value="Classic Zinc Finger"/>
    <property type="match status" value="4"/>
</dbReference>
<evidence type="ECO:0000313" key="10">
    <source>
        <dbReference type="Proteomes" id="UP000278627"/>
    </source>
</evidence>
<keyword evidence="3 5" id="KW-0863">Zinc-finger</keyword>
<evidence type="ECO:0000256" key="7">
    <source>
        <dbReference type="SAM" id="MobiDB-lite"/>
    </source>
</evidence>
<dbReference type="AlphaFoldDB" id="A0A0N4SZ00"/>
<dbReference type="InterPro" id="IPR036236">
    <property type="entry name" value="Znf_C2H2_sf"/>
</dbReference>
<dbReference type="PANTHER" id="PTHR24379">
    <property type="entry name" value="KRAB AND ZINC FINGER DOMAIN-CONTAINING"/>
    <property type="match status" value="1"/>
</dbReference>
<dbReference type="PROSITE" id="PS00028">
    <property type="entry name" value="ZINC_FINGER_C2H2_1"/>
    <property type="match status" value="11"/>
</dbReference>
<feature type="compositionally biased region" description="Basic and acidic residues" evidence="7">
    <location>
        <begin position="123"/>
        <end position="135"/>
    </location>
</feature>
<dbReference type="GO" id="GO:0008270">
    <property type="term" value="F:zinc ion binding"/>
    <property type="evidence" value="ECO:0007669"/>
    <property type="project" value="UniProtKB-KW"/>
</dbReference>
<dbReference type="SMART" id="SM00355">
    <property type="entry name" value="ZnF_C2H2"/>
    <property type="match status" value="14"/>
</dbReference>
<feature type="domain" description="C2H2-type" evidence="8">
    <location>
        <begin position="297"/>
        <end position="324"/>
    </location>
</feature>
<evidence type="ECO:0000256" key="6">
    <source>
        <dbReference type="SAM" id="Coils"/>
    </source>
</evidence>
<keyword evidence="10" id="KW-1185">Reference proteome</keyword>
<gene>
    <name evidence="9" type="ORF">BPAG_LOCUS991</name>
</gene>
<evidence type="ECO:0000256" key="4">
    <source>
        <dbReference type="ARBA" id="ARBA00022833"/>
    </source>
</evidence>
<dbReference type="PANTHER" id="PTHR24379:SF121">
    <property type="entry name" value="C2H2-TYPE DOMAIN-CONTAINING PROTEIN"/>
    <property type="match status" value="1"/>
</dbReference>
<evidence type="ECO:0000313" key="11">
    <source>
        <dbReference type="WBParaSite" id="BPAG_0000099001-mRNA-1"/>
    </source>
</evidence>
<keyword evidence="4" id="KW-0862">Zinc</keyword>
<dbReference type="Pfam" id="PF00096">
    <property type="entry name" value="zf-C2H2"/>
    <property type="match status" value="1"/>
</dbReference>
<dbReference type="SUPFAM" id="SSF57667">
    <property type="entry name" value="beta-beta-alpha zinc fingers"/>
    <property type="match status" value="3"/>
</dbReference>
<dbReference type="STRING" id="6280.A0A0N4SZ00"/>
<dbReference type="WBParaSite" id="BPAG_0000099001-mRNA-1">
    <property type="protein sequence ID" value="BPAG_0000099001-mRNA-1"/>
    <property type="gene ID" value="BPAG_0000099001"/>
</dbReference>
<evidence type="ECO:0000313" key="9">
    <source>
        <dbReference type="EMBL" id="VDN82177.1"/>
    </source>
</evidence>
<evidence type="ECO:0000256" key="1">
    <source>
        <dbReference type="ARBA" id="ARBA00022723"/>
    </source>
</evidence>